<sequence>MIDGDSRLSQRGAPLVGEPPREREALFFHRASRRIVKKERRTCLLCRNDLEAAEHKGKKQRQGSLLGSRLKGTNTSYLFALKGAGHPRNVYTSQHGSQTAYRSPMLPLFIVIKINFAPFQGFKGLTA</sequence>
<evidence type="ECO:0000313" key="1">
    <source>
        <dbReference type="Proteomes" id="UP000694925"/>
    </source>
</evidence>
<dbReference type="KEGG" id="ccal:113464599"/>
<accession>A0AAJ7S505</accession>
<evidence type="ECO:0000313" key="2">
    <source>
        <dbReference type="RefSeq" id="XP_026671027.1"/>
    </source>
</evidence>
<dbReference type="AlphaFoldDB" id="A0AAJ7S505"/>
<reference evidence="2" key="1">
    <citation type="submission" date="2025-08" db="UniProtKB">
        <authorList>
            <consortium name="RefSeq"/>
        </authorList>
    </citation>
    <scope>IDENTIFICATION</scope>
    <source>
        <tissue evidence="2">Whole body</tissue>
    </source>
</reference>
<protein>
    <submittedName>
        <fullName evidence="2">Uncharacterized protein LOC113464599</fullName>
    </submittedName>
</protein>
<organism evidence="1 2">
    <name type="scientific">Ceratina calcarata</name>
    <dbReference type="NCBI Taxonomy" id="156304"/>
    <lineage>
        <taxon>Eukaryota</taxon>
        <taxon>Metazoa</taxon>
        <taxon>Ecdysozoa</taxon>
        <taxon>Arthropoda</taxon>
        <taxon>Hexapoda</taxon>
        <taxon>Insecta</taxon>
        <taxon>Pterygota</taxon>
        <taxon>Neoptera</taxon>
        <taxon>Endopterygota</taxon>
        <taxon>Hymenoptera</taxon>
        <taxon>Apocrita</taxon>
        <taxon>Aculeata</taxon>
        <taxon>Apoidea</taxon>
        <taxon>Anthophila</taxon>
        <taxon>Apidae</taxon>
        <taxon>Ceratina</taxon>
        <taxon>Zadontomerus</taxon>
    </lineage>
</organism>
<proteinExistence type="predicted"/>
<dbReference type="RefSeq" id="XP_026671027.1">
    <property type="nucleotide sequence ID" value="XM_026815226.1"/>
</dbReference>
<gene>
    <name evidence="2" type="primary">LOC113464599</name>
</gene>
<name>A0AAJ7S505_9HYME</name>
<dbReference type="Proteomes" id="UP000694925">
    <property type="component" value="Unplaced"/>
</dbReference>
<dbReference type="GeneID" id="113464599"/>
<keyword evidence="1" id="KW-1185">Reference proteome</keyword>